<sequence length="62" mass="7309">MFTYSPDTQGTLLLKQAPPQVEKVDFPYYFFLLTKKYNPIKNRLVTMEAKKKVSAKPHWFIA</sequence>
<comment type="caution">
    <text evidence="1">The sequence shown here is derived from an EMBL/GenBank/DDBJ whole genome shotgun (WGS) entry which is preliminary data.</text>
</comment>
<dbReference type="STRING" id="1798392.A3A79_05080"/>
<gene>
    <name evidence="1" type="ORF">A3A79_05080</name>
</gene>
<accession>A0A1F6AIL1</accession>
<dbReference type="EMBL" id="MFJV01000001">
    <property type="protein sequence ID" value="OGG24528.1"/>
    <property type="molecule type" value="Genomic_DNA"/>
</dbReference>
<dbReference type="Proteomes" id="UP000178759">
    <property type="component" value="Unassembled WGS sequence"/>
</dbReference>
<organism evidence="1 2">
    <name type="scientific">Candidatus Gottesmanbacteria bacterium RIFCSPLOWO2_01_FULL_43_11b</name>
    <dbReference type="NCBI Taxonomy" id="1798392"/>
    <lineage>
        <taxon>Bacteria</taxon>
        <taxon>Candidatus Gottesmaniibacteriota</taxon>
    </lineage>
</organism>
<evidence type="ECO:0000313" key="1">
    <source>
        <dbReference type="EMBL" id="OGG24528.1"/>
    </source>
</evidence>
<dbReference type="AlphaFoldDB" id="A0A1F6AIL1"/>
<name>A0A1F6AIL1_9BACT</name>
<reference evidence="1 2" key="1">
    <citation type="journal article" date="2016" name="Nat. Commun.">
        <title>Thousands of microbial genomes shed light on interconnected biogeochemical processes in an aquifer system.</title>
        <authorList>
            <person name="Anantharaman K."/>
            <person name="Brown C.T."/>
            <person name="Hug L.A."/>
            <person name="Sharon I."/>
            <person name="Castelle C.J."/>
            <person name="Probst A.J."/>
            <person name="Thomas B.C."/>
            <person name="Singh A."/>
            <person name="Wilkins M.J."/>
            <person name="Karaoz U."/>
            <person name="Brodie E.L."/>
            <person name="Williams K.H."/>
            <person name="Hubbard S.S."/>
            <person name="Banfield J.F."/>
        </authorList>
    </citation>
    <scope>NUCLEOTIDE SEQUENCE [LARGE SCALE GENOMIC DNA]</scope>
</reference>
<protein>
    <submittedName>
        <fullName evidence="1">Uncharacterized protein</fullName>
    </submittedName>
</protein>
<evidence type="ECO:0000313" key="2">
    <source>
        <dbReference type="Proteomes" id="UP000178759"/>
    </source>
</evidence>
<proteinExistence type="predicted"/>